<dbReference type="Pfam" id="PF07228">
    <property type="entry name" value="SpoIIE"/>
    <property type="match status" value="1"/>
</dbReference>
<sequence length="273" mass="31068">RTEEIRHQNTELAAQKKEITDSIYYAERIQRAILPQTENIGQQVEGYFILFKPKDIVSGDFYWLAENGNKIIVTAADCTGHGVPGAFMSMLGISFLNKIILENNIIQADLILNELRNNVISALKQTGKEGEARDGMDMSLVVIDLQNMTLEFAGANNPLYMIREDELSETKADRMPIAYYLETGNFSNHKIQLKKGDIFYMFSDGYADQFGGPRGKKFMYRPFKNLLLENRDKSMKEINQILENHIESWKAPEGPDGEVYEQVDDILVIGVKI</sequence>
<dbReference type="PANTHER" id="PTHR43156:SF9">
    <property type="entry name" value="HAMP DOMAIN-CONTAINING PROTEIN"/>
    <property type="match status" value="1"/>
</dbReference>
<accession>A0A0F8YJ72</accession>
<feature type="non-terminal residue" evidence="3">
    <location>
        <position position="1"/>
    </location>
</feature>
<comment type="caution">
    <text evidence="3">The sequence shown here is derived from an EMBL/GenBank/DDBJ whole genome shotgun (WGS) entry which is preliminary data.</text>
</comment>
<dbReference type="SMART" id="SM00331">
    <property type="entry name" value="PP2C_SIG"/>
    <property type="match status" value="1"/>
</dbReference>
<gene>
    <name evidence="3" type="ORF">LCGC14_2813500</name>
</gene>
<dbReference type="InterPro" id="IPR001932">
    <property type="entry name" value="PPM-type_phosphatase-like_dom"/>
</dbReference>
<dbReference type="GO" id="GO:0016791">
    <property type="term" value="F:phosphatase activity"/>
    <property type="evidence" value="ECO:0007669"/>
    <property type="project" value="TreeGrafter"/>
</dbReference>
<dbReference type="EMBL" id="LAZR01053127">
    <property type="protein sequence ID" value="KKK81433.1"/>
    <property type="molecule type" value="Genomic_DNA"/>
</dbReference>
<evidence type="ECO:0000313" key="3">
    <source>
        <dbReference type="EMBL" id="KKK81433.1"/>
    </source>
</evidence>
<name>A0A0F8YJ72_9ZZZZ</name>
<dbReference type="AlphaFoldDB" id="A0A0F8YJ72"/>
<proteinExistence type="predicted"/>
<dbReference type="Gene3D" id="3.60.40.10">
    <property type="entry name" value="PPM-type phosphatase domain"/>
    <property type="match status" value="1"/>
</dbReference>
<feature type="domain" description="PPM-type phosphatase" evidence="2">
    <location>
        <begin position="42"/>
        <end position="273"/>
    </location>
</feature>
<evidence type="ECO:0000259" key="2">
    <source>
        <dbReference type="SMART" id="SM00331"/>
    </source>
</evidence>
<protein>
    <recommendedName>
        <fullName evidence="2">PPM-type phosphatase domain-containing protein</fullName>
    </recommendedName>
</protein>
<dbReference type="PANTHER" id="PTHR43156">
    <property type="entry name" value="STAGE II SPORULATION PROTEIN E-RELATED"/>
    <property type="match status" value="1"/>
</dbReference>
<organism evidence="3">
    <name type="scientific">marine sediment metagenome</name>
    <dbReference type="NCBI Taxonomy" id="412755"/>
    <lineage>
        <taxon>unclassified sequences</taxon>
        <taxon>metagenomes</taxon>
        <taxon>ecological metagenomes</taxon>
    </lineage>
</organism>
<dbReference type="InterPro" id="IPR052016">
    <property type="entry name" value="Bact_Sigma-Reg"/>
</dbReference>
<evidence type="ECO:0000256" key="1">
    <source>
        <dbReference type="ARBA" id="ARBA00022801"/>
    </source>
</evidence>
<keyword evidence="1" id="KW-0378">Hydrolase</keyword>
<reference evidence="3" key="1">
    <citation type="journal article" date="2015" name="Nature">
        <title>Complex archaea that bridge the gap between prokaryotes and eukaryotes.</title>
        <authorList>
            <person name="Spang A."/>
            <person name="Saw J.H."/>
            <person name="Jorgensen S.L."/>
            <person name="Zaremba-Niedzwiedzka K."/>
            <person name="Martijn J."/>
            <person name="Lind A.E."/>
            <person name="van Eijk R."/>
            <person name="Schleper C."/>
            <person name="Guy L."/>
            <person name="Ettema T.J."/>
        </authorList>
    </citation>
    <scope>NUCLEOTIDE SEQUENCE</scope>
</reference>
<dbReference type="InterPro" id="IPR036457">
    <property type="entry name" value="PPM-type-like_dom_sf"/>
</dbReference>